<evidence type="ECO:0000313" key="2">
    <source>
        <dbReference type="EMBL" id="PIY63069.1"/>
    </source>
</evidence>
<gene>
    <name evidence="2" type="ORF">COY93_01455</name>
</gene>
<sequence length="75" mass="8638">MDIQDKILNAVLETQSDIQELKGRVEHIEDVNAKTYDKLDGFLTLIDRHESEIAALRAKFERLEERIGKLEASRA</sequence>
<protein>
    <submittedName>
        <fullName evidence="2">Uncharacterized protein</fullName>
    </submittedName>
</protein>
<feature type="coiled-coil region" evidence="1">
    <location>
        <begin position="46"/>
        <end position="73"/>
    </location>
</feature>
<dbReference type="EMBL" id="PFLC01000019">
    <property type="protein sequence ID" value="PIY63069.1"/>
    <property type="molecule type" value="Genomic_DNA"/>
</dbReference>
<dbReference type="AlphaFoldDB" id="A0A2M7QAK4"/>
<evidence type="ECO:0000313" key="3">
    <source>
        <dbReference type="Proteomes" id="UP000230973"/>
    </source>
</evidence>
<keyword evidence="1" id="KW-0175">Coiled coil</keyword>
<proteinExistence type="predicted"/>
<reference evidence="3" key="1">
    <citation type="submission" date="2017-09" db="EMBL/GenBank/DDBJ databases">
        <title>Depth-based differentiation of microbial function through sediment-hosted aquifers and enrichment of novel symbionts in the deep terrestrial subsurface.</title>
        <authorList>
            <person name="Probst A.J."/>
            <person name="Ladd B."/>
            <person name="Jarett J.K."/>
            <person name="Geller-Mcgrath D.E."/>
            <person name="Sieber C.M.K."/>
            <person name="Emerson J.B."/>
            <person name="Anantharaman K."/>
            <person name="Thomas B.C."/>
            <person name="Malmstrom R."/>
            <person name="Stieglmeier M."/>
            <person name="Klingl A."/>
            <person name="Woyke T."/>
            <person name="Ryan C.M."/>
            <person name="Banfield J.F."/>
        </authorList>
    </citation>
    <scope>NUCLEOTIDE SEQUENCE [LARGE SCALE GENOMIC DNA]</scope>
</reference>
<accession>A0A2M7QAK4</accession>
<evidence type="ECO:0000256" key="1">
    <source>
        <dbReference type="SAM" id="Coils"/>
    </source>
</evidence>
<dbReference type="Proteomes" id="UP000230973">
    <property type="component" value="Unassembled WGS sequence"/>
</dbReference>
<name>A0A2M7QAK4_9BACT</name>
<organism evidence="2 3">
    <name type="scientific">Candidatus Uhrbacteria bacterium CG_4_10_14_0_8_um_filter_58_22</name>
    <dbReference type="NCBI Taxonomy" id="1975029"/>
    <lineage>
        <taxon>Bacteria</taxon>
        <taxon>Candidatus Uhriibacteriota</taxon>
    </lineage>
</organism>
<comment type="caution">
    <text evidence="2">The sequence shown here is derived from an EMBL/GenBank/DDBJ whole genome shotgun (WGS) entry which is preliminary data.</text>
</comment>